<evidence type="ECO:0000256" key="4">
    <source>
        <dbReference type="ARBA" id="ARBA00022989"/>
    </source>
</evidence>
<dbReference type="PANTHER" id="PTHR30250:SF11">
    <property type="entry name" value="O-ANTIGEN TRANSPORTER-RELATED"/>
    <property type="match status" value="1"/>
</dbReference>
<proteinExistence type="predicted"/>
<dbReference type="PANTHER" id="PTHR30250">
    <property type="entry name" value="PST FAMILY PREDICTED COLANIC ACID TRANSPORTER"/>
    <property type="match status" value="1"/>
</dbReference>
<keyword evidence="3 6" id="KW-0812">Transmembrane</keyword>
<name>A0ABS5QKB8_9BACT</name>
<feature type="transmembrane region" description="Helical" evidence="6">
    <location>
        <begin position="164"/>
        <end position="183"/>
    </location>
</feature>
<comment type="caution">
    <text evidence="7">The sequence shown here is derived from an EMBL/GenBank/DDBJ whole genome shotgun (WGS) entry which is preliminary data.</text>
</comment>
<reference evidence="7 8" key="1">
    <citation type="journal article" date="2021" name="Nat. Commun.">
        <title>Reductive evolution and unique predatory mode in the CPR bacterium Vampirococcus lugosii.</title>
        <authorList>
            <person name="Moreira D."/>
            <person name="Zivanovic Y."/>
            <person name="Lopez-Archilla A.I."/>
            <person name="Iniesto M."/>
            <person name="Lopez-Garcia P."/>
        </authorList>
    </citation>
    <scope>NUCLEOTIDE SEQUENCE [LARGE SCALE GENOMIC DNA]</scope>
    <source>
        <strain evidence="7">Chiprana</strain>
    </source>
</reference>
<feature type="transmembrane region" description="Helical" evidence="6">
    <location>
        <begin position="64"/>
        <end position="82"/>
    </location>
</feature>
<evidence type="ECO:0000313" key="7">
    <source>
        <dbReference type="EMBL" id="MBS8121657.1"/>
    </source>
</evidence>
<keyword evidence="5 6" id="KW-0472">Membrane</keyword>
<dbReference type="Proteomes" id="UP000680365">
    <property type="component" value="Unassembled WGS sequence"/>
</dbReference>
<protein>
    <submittedName>
        <fullName evidence="7">Membrane protein involved in the export of O-antigen and teichoic acid</fullName>
    </submittedName>
</protein>
<feature type="transmembrane region" description="Helical" evidence="6">
    <location>
        <begin position="20"/>
        <end position="44"/>
    </location>
</feature>
<organism evidence="7 8">
    <name type="scientific">Candidatus Vampirococcus lugosii</name>
    <dbReference type="NCBI Taxonomy" id="2789015"/>
    <lineage>
        <taxon>Bacteria</taxon>
        <taxon>Candidatus Absconditibacteriota</taxon>
        <taxon>Vampirococcus</taxon>
    </lineage>
</organism>
<gene>
    <name evidence="7" type="ORF">VAMP_12n407</name>
</gene>
<feature type="transmembrane region" description="Helical" evidence="6">
    <location>
        <begin position="189"/>
        <end position="208"/>
    </location>
</feature>
<evidence type="ECO:0000256" key="5">
    <source>
        <dbReference type="ARBA" id="ARBA00023136"/>
    </source>
</evidence>
<dbReference type="EMBL" id="JAEDAM010000008">
    <property type="protein sequence ID" value="MBS8121657.1"/>
    <property type="molecule type" value="Genomic_DNA"/>
</dbReference>
<keyword evidence="2" id="KW-1003">Cell membrane</keyword>
<evidence type="ECO:0000313" key="8">
    <source>
        <dbReference type="Proteomes" id="UP000680365"/>
    </source>
</evidence>
<accession>A0ABS5QKB8</accession>
<evidence type="ECO:0000256" key="2">
    <source>
        <dbReference type="ARBA" id="ARBA00022475"/>
    </source>
</evidence>
<feature type="transmembrane region" description="Helical" evidence="6">
    <location>
        <begin position="103"/>
        <end position="123"/>
    </location>
</feature>
<evidence type="ECO:0000256" key="3">
    <source>
        <dbReference type="ARBA" id="ARBA00022692"/>
    </source>
</evidence>
<dbReference type="InterPro" id="IPR050833">
    <property type="entry name" value="Poly_Biosynth_Transport"/>
</dbReference>
<feature type="transmembrane region" description="Helical" evidence="6">
    <location>
        <begin position="129"/>
        <end position="152"/>
    </location>
</feature>
<dbReference type="Pfam" id="PF13440">
    <property type="entry name" value="Polysacc_synt_3"/>
    <property type="match status" value="1"/>
</dbReference>
<evidence type="ECO:0000256" key="1">
    <source>
        <dbReference type="ARBA" id="ARBA00004651"/>
    </source>
</evidence>
<evidence type="ECO:0000256" key="6">
    <source>
        <dbReference type="SAM" id="Phobius"/>
    </source>
</evidence>
<keyword evidence="8" id="KW-1185">Reference proteome</keyword>
<sequence>MFYKNLGESKNTYYKEIFNYSLPLLFISLGFLVFTEIDVLMLGILSSSEEVGVYAIAKQIIIKLPHITMAIAMGVMPIFAKYNQENKQELKKLFIKTIKINNLIFLPILLGIFFLSPFLVPIIFGQEYIGSIVILQILSIYLFFMINTLLLGNFLDYNGKANKRAIFVGIGIIVNISLNLYLIPNYGAIGASIGTTFSYLPYFLLNAWEVRKSLK</sequence>
<keyword evidence="4 6" id="KW-1133">Transmembrane helix</keyword>
<comment type="subcellular location">
    <subcellularLocation>
        <location evidence="1">Cell membrane</location>
        <topology evidence="1">Multi-pass membrane protein</topology>
    </subcellularLocation>
</comment>